<sequence length="39" mass="4377">MHQCCPSPILLPGSCLSIHNYLAHIYLQCLKILTLPIDN</sequence>
<accession>A0A1J1IT50</accession>
<protein>
    <submittedName>
        <fullName evidence="1">CLUMA_CG016356, isoform A</fullName>
    </submittedName>
</protein>
<proteinExistence type="predicted"/>
<dbReference type="AlphaFoldDB" id="A0A1J1IT50"/>
<dbReference type="Proteomes" id="UP000183832">
    <property type="component" value="Unassembled WGS sequence"/>
</dbReference>
<organism evidence="1 2">
    <name type="scientific">Clunio marinus</name>
    <dbReference type="NCBI Taxonomy" id="568069"/>
    <lineage>
        <taxon>Eukaryota</taxon>
        <taxon>Metazoa</taxon>
        <taxon>Ecdysozoa</taxon>
        <taxon>Arthropoda</taxon>
        <taxon>Hexapoda</taxon>
        <taxon>Insecta</taxon>
        <taxon>Pterygota</taxon>
        <taxon>Neoptera</taxon>
        <taxon>Endopterygota</taxon>
        <taxon>Diptera</taxon>
        <taxon>Nematocera</taxon>
        <taxon>Chironomoidea</taxon>
        <taxon>Chironomidae</taxon>
        <taxon>Clunio</taxon>
    </lineage>
</organism>
<gene>
    <name evidence="1" type="ORF">CLUMA_CG016356</name>
</gene>
<reference evidence="1 2" key="1">
    <citation type="submission" date="2015-04" db="EMBL/GenBank/DDBJ databases">
        <authorList>
            <person name="Syromyatnikov M.Y."/>
            <person name="Popov V.N."/>
        </authorList>
    </citation>
    <scope>NUCLEOTIDE SEQUENCE [LARGE SCALE GENOMIC DNA]</scope>
</reference>
<keyword evidence="2" id="KW-1185">Reference proteome</keyword>
<name>A0A1J1IT50_9DIPT</name>
<dbReference type="EMBL" id="CVRI01000059">
    <property type="protein sequence ID" value="CRL03419.1"/>
    <property type="molecule type" value="Genomic_DNA"/>
</dbReference>
<evidence type="ECO:0000313" key="1">
    <source>
        <dbReference type="EMBL" id="CRL03419.1"/>
    </source>
</evidence>
<evidence type="ECO:0000313" key="2">
    <source>
        <dbReference type="Proteomes" id="UP000183832"/>
    </source>
</evidence>